<gene>
    <name evidence="4" type="ordered locus">SAR116_0425</name>
</gene>
<dbReference type="STRING" id="488538.SAR116_0425"/>
<dbReference type="AlphaFoldDB" id="D5BQV4"/>
<reference evidence="4 5" key="1">
    <citation type="journal article" date="2010" name="J. Bacteriol.">
        <title>Complete genome sequence of "Candidatus Puniceispirillum marinum" IMCC1322, a representative of the SAR116 clade in the Alphaproteobacteria.</title>
        <authorList>
            <person name="Oh H.M."/>
            <person name="Kwon K.K."/>
            <person name="Kang I."/>
            <person name="Kang S.G."/>
            <person name="Lee J.H."/>
            <person name="Kim S.J."/>
            <person name="Cho J.C."/>
        </authorList>
    </citation>
    <scope>NUCLEOTIDE SEQUENCE [LARGE SCALE GENOMIC DNA]</scope>
    <source>
        <strain evidence="4 5">IMCC1322</strain>
    </source>
</reference>
<dbReference type="eggNOG" id="COG0456">
    <property type="taxonomic scope" value="Bacteria"/>
</dbReference>
<evidence type="ECO:0000259" key="3">
    <source>
        <dbReference type="PROSITE" id="PS51186"/>
    </source>
</evidence>
<organism evidence="4 5">
    <name type="scientific">Puniceispirillum marinum (strain IMCC1322)</name>
    <dbReference type="NCBI Taxonomy" id="488538"/>
    <lineage>
        <taxon>Bacteria</taxon>
        <taxon>Pseudomonadati</taxon>
        <taxon>Pseudomonadota</taxon>
        <taxon>Alphaproteobacteria</taxon>
        <taxon>Candidatus Puniceispirillales</taxon>
        <taxon>Candidatus Puniceispirillaceae</taxon>
        <taxon>Candidatus Puniceispirillum</taxon>
    </lineage>
</organism>
<dbReference type="InterPro" id="IPR016181">
    <property type="entry name" value="Acyl_CoA_acyltransferase"/>
</dbReference>
<dbReference type="RefSeq" id="WP_013045298.1">
    <property type="nucleotide sequence ID" value="NC_014010.1"/>
</dbReference>
<dbReference type="PANTHER" id="PTHR43877">
    <property type="entry name" value="AMINOALKYLPHOSPHONATE N-ACETYLTRANSFERASE-RELATED-RELATED"/>
    <property type="match status" value="1"/>
</dbReference>
<dbReference type="KEGG" id="apb:SAR116_0425"/>
<dbReference type="InterPro" id="IPR000182">
    <property type="entry name" value="GNAT_dom"/>
</dbReference>
<name>D5BQV4_PUNMI</name>
<dbReference type="InterPro" id="IPR050832">
    <property type="entry name" value="Bact_Acetyltransf"/>
</dbReference>
<dbReference type="EC" id="2.3.1.-" evidence="4"/>
<sequence>MTIELQHFYDVPEHVLNPLRDKLRTFNEAALNSGINKQFFVTATNADNLEIGSIYARIRYDWLYIHMLWVDETCRGQGVGTLLINAVEDEARALGIRRSRLSTADFSPGLTLYQKLGYQIFAEIPISSFDCIESDNHSEYLMWKLSL</sequence>
<dbReference type="EMBL" id="CP001751">
    <property type="protein sequence ID" value="ADE38668.1"/>
    <property type="molecule type" value="Genomic_DNA"/>
</dbReference>
<keyword evidence="2 4" id="KW-0012">Acyltransferase</keyword>
<dbReference type="CDD" id="cd04301">
    <property type="entry name" value="NAT_SF"/>
    <property type="match status" value="1"/>
</dbReference>
<dbReference type="PANTHER" id="PTHR43877:SF2">
    <property type="entry name" value="AMINOALKYLPHOSPHONATE N-ACETYLTRANSFERASE-RELATED"/>
    <property type="match status" value="1"/>
</dbReference>
<evidence type="ECO:0000313" key="4">
    <source>
        <dbReference type="EMBL" id="ADE38668.1"/>
    </source>
</evidence>
<dbReference type="HOGENOM" id="CLU_115862_2_0_5"/>
<dbReference type="Pfam" id="PF00583">
    <property type="entry name" value="Acetyltransf_1"/>
    <property type="match status" value="1"/>
</dbReference>
<dbReference type="Proteomes" id="UP000007460">
    <property type="component" value="Chromosome"/>
</dbReference>
<dbReference type="SUPFAM" id="SSF55729">
    <property type="entry name" value="Acyl-CoA N-acyltransferases (Nat)"/>
    <property type="match status" value="1"/>
</dbReference>
<dbReference type="Gene3D" id="3.40.630.30">
    <property type="match status" value="1"/>
</dbReference>
<accession>D5BQV4</accession>
<protein>
    <submittedName>
        <fullName evidence="4">GCN5-related N-acetyltransferase</fullName>
        <ecNumber evidence="4">2.3.1.-</ecNumber>
    </submittedName>
</protein>
<keyword evidence="5" id="KW-1185">Reference proteome</keyword>
<evidence type="ECO:0000256" key="1">
    <source>
        <dbReference type="ARBA" id="ARBA00022679"/>
    </source>
</evidence>
<dbReference type="PROSITE" id="PS51186">
    <property type="entry name" value="GNAT"/>
    <property type="match status" value="1"/>
</dbReference>
<dbReference type="OrthoDB" id="9787920at2"/>
<proteinExistence type="predicted"/>
<feature type="domain" description="N-acetyltransferase" evidence="3">
    <location>
        <begin position="1"/>
        <end position="147"/>
    </location>
</feature>
<keyword evidence="1 4" id="KW-0808">Transferase</keyword>
<evidence type="ECO:0000313" key="5">
    <source>
        <dbReference type="Proteomes" id="UP000007460"/>
    </source>
</evidence>
<evidence type="ECO:0000256" key="2">
    <source>
        <dbReference type="ARBA" id="ARBA00023315"/>
    </source>
</evidence>
<dbReference type="GO" id="GO:0016747">
    <property type="term" value="F:acyltransferase activity, transferring groups other than amino-acyl groups"/>
    <property type="evidence" value="ECO:0007669"/>
    <property type="project" value="InterPro"/>
</dbReference>